<organism evidence="2">
    <name type="scientific">Cryptosporidium canis</name>
    <dbReference type="NCBI Taxonomy" id="195482"/>
    <lineage>
        <taxon>Eukaryota</taxon>
        <taxon>Sar</taxon>
        <taxon>Alveolata</taxon>
        <taxon>Apicomplexa</taxon>
        <taxon>Conoidasida</taxon>
        <taxon>Coccidia</taxon>
        <taxon>Eucoccidiorida</taxon>
        <taxon>Eimeriorina</taxon>
        <taxon>Cryptosporidiidae</taxon>
        <taxon>Cryptosporidium</taxon>
    </lineage>
</organism>
<feature type="compositionally biased region" description="Acidic residues" evidence="1">
    <location>
        <begin position="113"/>
        <end position="123"/>
    </location>
</feature>
<reference evidence="2" key="1">
    <citation type="submission" date="2022-10" db="EMBL/GenBank/DDBJ databases">
        <title>Adaptive evolution leads to modifications in subtelomeric GC content in a zoonotic Cryptosporidium species.</title>
        <authorList>
            <person name="Li J."/>
            <person name="Feng Y."/>
            <person name="Xiao L."/>
        </authorList>
    </citation>
    <scope>NUCLEOTIDE SEQUENCE</scope>
    <source>
        <strain evidence="2">33844</strain>
    </source>
</reference>
<gene>
    <name evidence="2" type="ORF">OJ253_3123</name>
</gene>
<feature type="compositionally biased region" description="Basic and acidic residues" evidence="1">
    <location>
        <begin position="102"/>
        <end position="112"/>
    </location>
</feature>
<proteinExistence type="predicted"/>
<dbReference type="Proteomes" id="UP001067231">
    <property type="component" value="Unassembled WGS sequence"/>
</dbReference>
<dbReference type="AlphaFoldDB" id="A0A9D5DEJ5"/>
<protein>
    <submittedName>
        <fullName evidence="2">Central pro-glu repeat-containing protein</fullName>
    </submittedName>
</protein>
<feature type="region of interest" description="Disordered" evidence="1">
    <location>
        <begin position="416"/>
        <end position="496"/>
    </location>
</feature>
<dbReference type="EMBL" id="JAPCXC010000097">
    <property type="protein sequence ID" value="KAJ1605514.1"/>
    <property type="molecule type" value="Genomic_DNA"/>
</dbReference>
<name>A0A9D5DEJ5_9CRYT</name>
<feature type="compositionally biased region" description="Polar residues" evidence="1">
    <location>
        <begin position="436"/>
        <end position="446"/>
    </location>
</feature>
<feature type="region of interest" description="Disordered" evidence="1">
    <location>
        <begin position="221"/>
        <end position="254"/>
    </location>
</feature>
<sequence>MNGSDVLESLEKFQAERSLSHIIENDPDYGGKLSKLLAHNSSGVPMLGISNIRFRERSGDSVADVELLVEELISKSKVLDGSKTQLHAYSSIEGILGGLDDLDPRDSERGDEAEQVEPEESALETDKDEVPDPNEGFLGSEKDEELEECLQIKDVLSPVLDTPKGLDSIRSSNMVSNSLNIYFDSIYDRGPENLTSTLQFDGSLQEDSPGLQVGVSLDTAVHTRPGSESGNGDGDEQHSKSVFEPEEELGGTRSLAAETMGVTLRLAPDGGEGTADGRWCQDHTRSDAFSLSSEERWRMKIENMMRGDERGSLAAGHSLGTEGSGAQGCRNGLKSLGHKSNPCWRDSAQRIDSAAVRQPAMLSAKDLRTGVIREIEHELKDCRLSLNARGSSSADPEPAGRAGSCLSRGHHSFGLDLDLSFGTETDQEPSTDSDSENPTPEITKSATAHRASPRPPPQYSLLDMMPPTGGLPCAETRQSWEASRSGRPSSGLVVGGTLSNSKQLKSLCQNLPEAPKGEESLSEFNDCKKSLSEAPSLLERTLSLSYGGRGAAAQPNAAKNPESVISAIKLLGVVRDIKRQIKLIKGQSG</sequence>
<dbReference type="OrthoDB" id="343477at2759"/>
<feature type="region of interest" description="Disordered" evidence="1">
    <location>
        <begin position="97"/>
        <end position="139"/>
    </location>
</feature>
<accession>A0A9D5DEJ5</accession>
<comment type="caution">
    <text evidence="2">The sequence shown here is derived from an EMBL/GenBank/DDBJ whole genome shotgun (WGS) entry which is preliminary data.</text>
</comment>
<feature type="compositionally biased region" description="Polar residues" evidence="1">
    <location>
        <begin position="476"/>
        <end position="488"/>
    </location>
</feature>
<feature type="compositionally biased region" description="Acidic residues" evidence="1">
    <location>
        <begin position="425"/>
        <end position="435"/>
    </location>
</feature>
<evidence type="ECO:0000256" key="1">
    <source>
        <dbReference type="SAM" id="MobiDB-lite"/>
    </source>
</evidence>
<evidence type="ECO:0000313" key="2">
    <source>
        <dbReference type="EMBL" id="KAJ1605514.1"/>
    </source>
</evidence>